<keyword evidence="4" id="KW-1185">Reference proteome</keyword>
<evidence type="ECO:0000256" key="1">
    <source>
        <dbReference type="ARBA" id="ARBA00022801"/>
    </source>
</evidence>
<dbReference type="Gene3D" id="2.40.70.10">
    <property type="entry name" value="Acid Proteases"/>
    <property type="match status" value="1"/>
</dbReference>
<protein>
    <recommendedName>
        <fullName evidence="2">Peptidase A2 domain-containing protein</fullName>
    </recommendedName>
</protein>
<name>A0A3M7SP44_BRAPC</name>
<dbReference type="Pfam" id="PF13650">
    <property type="entry name" value="Asp_protease_2"/>
    <property type="match status" value="1"/>
</dbReference>
<reference evidence="3 4" key="1">
    <citation type="journal article" date="2018" name="Sci. Rep.">
        <title>Genomic signatures of local adaptation to the degree of environmental predictability in rotifers.</title>
        <authorList>
            <person name="Franch-Gras L."/>
            <person name="Hahn C."/>
            <person name="Garcia-Roger E.M."/>
            <person name="Carmona M.J."/>
            <person name="Serra M."/>
            <person name="Gomez A."/>
        </authorList>
    </citation>
    <scope>NUCLEOTIDE SEQUENCE [LARGE SCALE GENOMIC DNA]</scope>
    <source>
        <strain evidence="3">HYR1</strain>
    </source>
</reference>
<sequence>MHTRVTFEENQRSIENEANHDFCTLCTHHKHLAKDCFKNPSNPRNRNNSENQVRAIRNQKKRKVPTIKQDNTVRVEHHSIEHQGENVQPLNSKVDTTEKVFQKEEDIENIDNSIEGRCLINELPTSYIVDTGAQISVISDRVYSRLKNPSPLEKVPNVIAGAGGAGLATLVVIKDLVSDCLLGMDLLEQFPYFSQPIDKLRETVKQLSKDFVNEPKYYLQNTLSKSCLINTISDINLNLYLEKINTLIKSISAASLKELKPSPCFEHEIKLIDPSLPPIRQKMRRIPY</sequence>
<feature type="domain" description="Peptidase A2" evidence="2">
    <location>
        <begin position="125"/>
        <end position="164"/>
    </location>
</feature>
<dbReference type="InterPro" id="IPR001995">
    <property type="entry name" value="Peptidase_A2_cat"/>
</dbReference>
<evidence type="ECO:0000313" key="4">
    <source>
        <dbReference type="Proteomes" id="UP000276133"/>
    </source>
</evidence>
<dbReference type="InterPro" id="IPR021109">
    <property type="entry name" value="Peptidase_aspartic_dom_sf"/>
</dbReference>
<gene>
    <name evidence="3" type="ORF">BpHYR1_029706</name>
</gene>
<evidence type="ECO:0000259" key="2">
    <source>
        <dbReference type="PROSITE" id="PS50175"/>
    </source>
</evidence>
<comment type="caution">
    <text evidence="3">The sequence shown here is derived from an EMBL/GenBank/DDBJ whole genome shotgun (WGS) entry which is preliminary data.</text>
</comment>
<proteinExistence type="predicted"/>
<dbReference type="GO" id="GO:0004190">
    <property type="term" value="F:aspartic-type endopeptidase activity"/>
    <property type="evidence" value="ECO:0007669"/>
    <property type="project" value="InterPro"/>
</dbReference>
<dbReference type="Proteomes" id="UP000276133">
    <property type="component" value="Unassembled WGS sequence"/>
</dbReference>
<keyword evidence="1" id="KW-0378">Hydrolase</keyword>
<accession>A0A3M7SP44</accession>
<dbReference type="EMBL" id="REGN01001013">
    <property type="protein sequence ID" value="RNA37621.1"/>
    <property type="molecule type" value="Genomic_DNA"/>
</dbReference>
<evidence type="ECO:0000313" key="3">
    <source>
        <dbReference type="EMBL" id="RNA37621.1"/>
    </source>
</evidence>
<dbReference type="GO" id="GO:0006508">
    <property type="term" value="P:proteolysis"/>
    <property type="evidence" value="ECO:0007669"/>
    <property type="project" value="InterPro"/>
</dbReference>
<feature type="non-terminal residue" evidence="3">
    <location>
        <position position="288"/>
    </location>
</feature>
<dbReference type="AlphaFoldDB" id="A0A3M7SP44"/>
<dbReference type="OrthoDB" id="10058156at2759"/>
<dbReference type="SUPFAM" id="SSF50630">
    <property type="entry name" value="Acid proteases"/>
    <property type="match status" value="1"/>
</dbReference>
<dbReference type="CDD" id="cd00303">
    <property type="entry name" value="retropepsin_like"/>
    <property type="match status" value="1"/>
</dbReference>
<dbReference type="PROSITE" id="PS50175">
    <property type="entry name" value="ASP_PROT_RETROV"/>
    <property type="match status" value="1"/>
</dbReference>
<organism evidence="3 4">
    <name type="scientific">Brachionus plicatilis</name>
    <name type="common">Marine rotifer</name>
    <name type="synonym">Brachionus muelleri</name>
    <dbReference type="NCBI Taxonomy" id="10195"/>
    <lineage>
        <taxon>Eukaryota</taxon>
        <taxon>Metazoa</taxon>
        <taxon>Spiralia</taxon>
        <taxon>Gnathifera</taxon>
        <taxon>Rotifera</taxon>
        <taxon>Eurotatoria</taxon>
        <taxon>Monogononta</taxon>
        <taxon>Pseudotrocha</taxon>
        <taxon>Ploima</taxon>
        <taxon>Brachionidae</taxon>
        <taxon>Brachionus</taxon>
    </lineage>
</organism>